<sequence>MGKLNHHTTQPDSLHLAHHWRSVAVGLLALLASACTTVTIDEHRTSSQRAEIGAEQSVVVLGRRHSSDYETEPNLVDCVGNVLQSGSDGLNVIAERAFLDALYPWFEPRTAPMHVRDLDRYLKHPEIAAAMNDYQVRYIIWIDGNTEKTDSAGSIGCSISVGGAGCFGFGTWENQSDYEASVWDYEKLETQGQISADASGTSYMPAVVIPIPIIARVQNSACKGMGEQLKQFFSSQPQPQQ</sequence>
<gene>
    <name evidence="1" type="ORF">GCM10025791_34280</name>
</gene>
<evidence type="ECO:0000313" key="2">
    <source>
        <dbReference type="Proteomes" id="UP001409585"/>
    </source>
</evidence>
<proteinExistence type="predicted"/>
<name>A0AAV3U680_9ALTE</name>
<dbReference type="RefSeq" id="WP_345425210.1">
    <property type="nucleotide sequence ID" value="NZ_AP031496.1"/>
</dbReference>
<dbReference type="Proteomes" id="UP001409585">
    <property type="component" value="Unassembled WGS sequence"/>
</dbReference>
<organism evidence="1 2">
    <name type="scientific">Halioxenophilus aromaticivorans</name>
    <dbReference type="NCBI Taxonomy" id="1306992"/>
    <lineage>
        <taxon>Bacteria</taxon>
        <taxon>Pseudomonadati</taxon>
        <taxon>Pseudomonadota</taxon>
        <taxon>Gammaproteobacteria</taxon>
        <taxon>Alteromonadales</taxon>
        <taxon>Alteromonadaceae</taxon>
        <taxon>Halioxenophilus</taxon>
    </lineage>
</organism>
<protein>
    <recommendedName>
        <fullName evidence="3">Lipoprotein</fullName>
    </recommendedName>
</protein>
<dbReference type="EMBL" id="BAABLX010000029">
    <property type="protein sequence ID" value="GAA4951032.1"/>
    <property type="molecule type" value="Genomic_DNA"/>
</dbReference>
<evidence type="ECO:0008006" key="3">
    <source>
        <dbReference type="Google" id="ProtNLM"/>
    </source>
</evidence>
<dbReference type="PROSITE" id="PS51257">
    <property type="entry name" value="PROKAR_LIPOPROTEIN"/>
    <property type="match status" value="1"/>
</dbReference>
<evidence type="ECO:0000313" key="1">
    <source>
        <dbReference type="EMBL" id="GAA4951032.1"/>
    </source>
</evidence>
<comment type="caution">
    <text evidence="1">The sequence shown here is derived from an EMBL/GenBank/DDBJ whole genome shotgun (WGS) entry which is preliminary data.</text>
</comment>
<reference evidence="2" key="1">
    <citation type="journal article" date="2019" name="Int. J. Syst. Evol. Microbiol.">
        <title>The Global Catalogue of Microorganisms (GCM) 10K type strain sequencing project: providing services to taxonomists for standard genome sequencing and annotation.</title>
        <authorList>
            <consortium name="The Broad Institute Genomics Platform"/>
            <consortium name="The Broad Institute Genome Sequencing Center for Infectious Disease"/>
            <person name="Wu L."/>
            <person name="Ma J."/>
        </authorList>
    </citation>
    <scope>NUCLEOTIDE SEQUENCE [LARGE SCALE GENOMIC DNA]</scope>
    <source>
        <strain evidence="2">JCM 19134</strain>
    </source>
</reference>
<dbReference type="AlphaFoldDB" id="A0AAV3U680"/>
<keyword evidence="2" id="KW-1185">Reference proteome</keyword>
<accession>A0AAV3U680</accession>